<evidence type="ECO:0000313" key="1">
    <source>
        <dbReference type="EMBL" id="QXE91538.1"/>
    </source>
</evidence>
<name>A0ABX8LMS7_9BACT</name>
<organism evidence="1 2">
    <name type="scientific">Geomonas subterranea</name>
    <dbReference type="NCBI Taxonomy" id="2847989"/>
    <lineage>
        <taxon>Bacteria</taxon>
        <taxon>Pseudomonadati</taxon>
        <taxon>Thermodesulfobacteriota</taxon>
        <taxon>Desulfuromonadia</taxon>
        <taxon>Geobacterales</taxon>
        <taxon>Geobacteraceae</taxon>
        <taxon>Geomonas</taxon>
    </lineage>
</organism>
<reference evidence="1 2" key="1">
    <citation type="submission" date="2021-06" db="EMBL/GenBank/DDBJ databases">
        <title>Gemonas diversity in paddy soil.</title>
        <authorList>
            <person name="Liu G."/>
        </authorList>
    </citation>
    <scope>NUCLEOTIDE SEQUENCE [LARGE SCALE GENOMIC DNA]</scope>
    <source>
        <strain evidence="1 2">RG2</strain>
    </source>
</reference>
<evidence type="ECO:0000313" key="2">
    <source>
        <dbReference type="Proteomes" id="UP000683559"/>
    </source>
</evidence>
<keyword evidence="2" id="KW-1185">Reference proteome</keyword>
<protein>
    <recommendedName>
        <fullName evidence="3">Serine O-acetyltransferase</fullName>
    </recommendedName>
</protein>
<accession>A0ABX8LMS7</accession>
<gene>
    <name evidence="1" type="ORF">KP001_03045</name>
</gene>
<dbReference type="EMBL" id="CP077683">
    <property type="protein sequence ID" value="QXE91538.1"/>
    <property type="molecule type" value="Genomic_DNA"/>
</dbReference>
<evidence type="ECO:0008006" key="3">
    <source>
        <dbReference type="Google" id="ProtNLM"/>
    </source>
</evidence>
<sequence length="218" mass="24479">MSSEKRDPAFLARYVSRQVEHFFPDGFEIVPVIQAHLKPALERTEQCISAVKAWSGKGFDYLVSGQNATFLYFLAHRIYRETGDTEAATRIFLLNKALNGIDLFYEVEMPDYFLVGHTVGMVFAKATYADYCIFHQGCTVGKSETGRPVLERGVVLFPGSMVIGDCLVRENTVLAPGVVLVNEETPGDCVCLPGPDRKPVFQRICKYYAEDYYSGIEY</sequence>
<proteinExistence type="predicted"/>
<dbReference type="RefSeq" id="WP_217288119.1">
    <property type="nucleotide sequence ID" value="NZ_CP077683.1"/>
</dbReference>
<dbReference type="Proteomes" id="UP000683559">
    <property type="component" value="Chromosome"/>
</dbReference>